<keyword evidence="2" id="KW-1185">Reference proteome</keyword>
<gene>
    <name evidence="1" type="ORF">BOKJ2_LOCUS11742</name>
</gene>
<accession>A0A811L8Z3</accession>
<dbReference type="EMBL" id="CAJFDH010000005">
    <property type="protein sequence ID" value="CAD5225767.1"/>
    <property type="molecule type" value="Genomic_DNA"/>
</dbReference>
<organism evidence="1 2">
    <name type="scientific">Bursaphelenchus okinawaensis</name>
    <dbReference type="NCBI Taxonomy" id="465554"/>
    <lineage>
        <taxon>Eukaryota</taxon>
        <taxon>Metazoa</taxon>
        <taxon>Ecdysozoa</taxon>
        <taxon>Nematoda</taxon>
        <taxon>Chromadorea</taxon>
        <taxon>Rhabditida</taxon>
        <taxon>Tylenchina</taxon>
        <taxon>Tylenchomorpha</taxon>
        <taxon>Aphelenchoidea</taxon>
        <taxon>Aphelenchoididae</taxon>
        <taxon>Bursaphelenchus</taxon>
    </lineage>
</organism>
<reference evidence="1" key="1">
    <citation type="submission" date="2020-09" db="EMBL/GenBank/DDBJ databases">
        <authorList>
            <person name="Kikuchi T."/>
        </authorList>
    </citation>
    <scope>NUCLEOTIDE SEQUENCE</scope>
    <source>
        <strain evidence="1">SH1</strain>
    </source>
</reference>
<dbReference type="Proteomes" id="UP000614601">
    <property type="component" value="Unassembled WGS sequence"/>
</dbReference>
<evidence type="ECO:0000313" key="1">
    <source>
        <dbReference type="EMBL" id="CAD5225767.1"/>
    </source>
</evidence>
<comment type="caution">
    <text evidence="1">The sequence shown here is derived from an EMBL/GenBank/DDBJ whole genome shotgun (WGS) entry which is preliminary data.</text>
</comment>
<name>A0A811L8Z3_9BILA</name>
<protein>
    <submittedName>
        <fullName evidence="1">Uncharacterized protein</fullName>
    </submittedName>
</protein>
<dbReference type="EMBL" id="CAJFCW020000005">
    <property type="protein sequence ID" value="CAG9121281.1"/>
    <property type="molecule type" value="Genomic_DNA"/>
</dbReference>
<proteinExistence type="predicted"/>
<evidence type="ECO:0000313" key="2">
    <source>
        <dbReference type="Proteomes" id="UP000614601"/>
    </source>
</evidence>
<dbReference type="AlphaFoldDB" id="A0A811L8Z3"/>
<dbReference type="Proteomes" id="UP000783686">
    <property type="component" value="Unassembled WGS sequence"/>
</dbReference>
<sequence length="83" mass="9216">MRGLRSSKRPGIDSIPTQSIPIKTVANPIKFRPLEYKTLEIDVEKNVPHKVVIELSTEHFVCYAASGQRSSQKIQTEGHAGVT</sequence>